<dbReference type="EMBL" id="BAAAZX010000065">
    <property type="protein sequence ID" value="GAA4032919.1"/>
    <property type="molecule type" value="Genomic_DNA"/>
</dbReference>
<keyword evidence="1" id="KW-0175">Coiled coil</keyword>
<protein>
    <submittedName>
        <fullName evidence="2">Uncharacterized protein</fullName>
    </submittedName>
</protein>
<keyword evidence="3" id="KW-1185">Reference proteome</keyword>
<comment type="caution">
    <text evidence="2">The sequence shown here is derived from an EMBL/GenBank/DDBJ whole genome shotgun (WGS) entry which is preliminary data.</text>
</comment>
<evidence type="ECO:0000313" key="3">
    <source>
        <dbReference type="Proteomes" id="UP001500456"/>
    </source>
</evidence>
<accession>A0ABP7TXY5</accession>
<reference evidence="3" key="1">
    <citation type="journal article" date="2019" name="Int. J. Syst. Evol. Microbiol.">
        <title>The Global Catalogue of Microorganisms (GCM) 10K type strain sequencing project: providing services to taxonomists for standard genome sequencing and annotation.</title>
        <authorList>
            <consortium name="The Broad Institute Genomics Platform"/>
            <consortium name="The Broad Institute Genome Sequencing Center for Infectious Disease"/>
            <person name="Wu L."/>
            <person name="Ma J."/>
        </authorList>
    </citation>
    <scope>NUCLEOTIDE SEQUENCE [LARGE SCALE GENOMIC DNA]</scope>
    <source>
        <strain evidence="3">JCM 16924</strain>
    </source>
</reference>
<name>A0ABP7TXY5_9ACTN</name>
<evidence type="ECO:0000313" key="2">
    <source>
        <dbReference type="EMBL" id="GAA4032919.1"/>
    </source>
</evidence>
<evidence type="ECO:0000256" key="1">
    <source>
        <dbReference type="SAM" id="Coils"/>
    </source>
</evidence>
<feature type="coiled-coil region" evidence="1">
    <location>
        <begin position="106"/>
        <end position="188"/>
    </location>
</feature>
<dbReference type="Gene3D" id="1.20.5.1000">
    <property type="entry name" value="arf6 gtpase in complex with a specific effector, jip4"/>
    <property type="match status" value="1"/>
</dbReference>
<organism evidence="2 3">
    <name type="scientific">Streptomyces plumbiresistens</name>
    <dbReference type="NCBI Taxonomy" id="511811"/>
    <lineage>
        <taxon>Bacteria</taxon>
        <taxon>Bacillati</taxon>
        <taxon>Actinomycetota</taxon>
        <taxon>Actinomycetes</taxon>
        <taxon>Kitasatosporales</taxon>
        <taxon>Streptomycetaceae</taxon>
        <taxon>Streptomyces</taxon>
    </lineage>
</organism>
<sequence>MQISRSCRTGSRIRCNSPGFEFMIPLLRENGVRFVQLARNGHLQADGFTILDDSRHPEQLIARGPWTLWDDQESVGTVPQVAGTRKCSLWAKGDVGDWWLKQVGDNQRLREEVERLRGAVRRSLGQQLDQFGAADLGTRIDELTTENQQLRTELDQARAQASQLESKLQEAEDDLAAARAGLRRMIRLESQR</sequence>
<proteinExistence type="predicted"/>
<gene>
    <name evidence="2" type="ORF">GCM10022232_93510</name>
</gene>
<dbReference type="Proteomes" id="UP001500456">
    <property type="component" value="Unassembled WGS sequence"/>
</dbReference>